<name>A0ABW6PIU2_9NOCA</name>
<accession>A0ABW6PIU2</accession>
<protein>
    <recommendedName>
        <fullName evidence="3">ACT domain-containing protein</fullName>
    </recommendedName>
</protein>
<organism evidence="1 2">
    <name type="scientific">Nocardia thailandica</name>
    <dbReference type="NCBI Taxonomy" id="257275"/>
    <lineage>
        <taxon>Bacteria</taxon>
        <taxon>Bacillati</taxon>
        <taxon>Actinomycetota</taxon>
        <taxon>Actinomycetes</taxon>
        <taxon>Mycobacteriales</taxon>
        <taxon>Nocardiaceae</taxon>
        <taxon>Nocardia</taxon>
    </lineage>
</organism>
<evidence type="ECO:0000313" key="1">
    <source>
        <dbReference type="EMBL" id="MFF0542321.1"/>
    </source>
</evidence>
<gene>
    <name evidence="1" type="ORF">ACFYTF_05740</name>
</gene>
<evidence type="ECO:0000313" key="2">
    <source>
        <dbReference type="Proteomes" id="UP001601444"/>
    </source>
</evidence>
<dbReference type="EMBL" id="JBIAMX010000002">
    <property type="protein sequence ID" value="MFF0542321.1"/>
    <property type="molecule type" value="Genomic_DNA"/>
</dbReference>
<dbReference type="RefSeq" id="WP_043650038.1">
    <property type="nucleotide sequence ID" value="NZ_JBIAMX010000002.1"/>
</dbReference>
<keyword evidence="2" id="KW-1185">Reference proteome</keyword>
<evidence type="ECO:0008006" key="3">
    <source>
        <dbReference type="Google" id="ProtNLM"/>
    </source>
</evidence>
<comment type="caution">
    <text evidence="1">The sequence shown here is derived from an EMBL/GenBank/DDBJ whole genome shotgun (WGS) entry which is preliminary data.</text>
</comment>
<proteinExistence type="predicted"/>
<dbReference type="Proteomes" id="UP001601444">
    <property type="component" value="Unassembled WGS sequence"/>
</dbReference>
<sequence length="188" mass="19638">MTALVAPEWAPDPAPEDCVDARLTQVLVRVTDLPRCLSLARILVARAETRWSGRADIAAFPPVRAWSEVAADYLGGVGTRPRRLLAALAAGQPPFYAGPAEALATVLMAHTGCPVTVTRVRARGGGLLVSIFTLGDDAVLAADLLEAFTTLGALDRLSTLTRWVALPRAAAPVSRLSRPVPAAGTPAA</sequence>
<reference evidence="1 2" key="1">
    <citation type="submission" date="2024-10" db="EMBL/GenBank/DDBJ databases">
        <title>The Natural Products Discovery Center: Release of the First 8490 Sequenced Strains for Exploring Actinobacteria Biosynthetic Diversity.</title>
        <authorList>
            <person name="Kalkreuter E."/>
            <person name="Kautsar S.A."/>
            <person name="Yang D."/>
            <person name="Bader C.D."/>
            <person name="Teijaro C.N."/>
            <person name="Fluegel L."/>
            <person name="Davis C.M."/>
            <person name="Simpson J.R."/>
            <person name="Lauterbach L."/>
            <person name="Steele A.D."/>
            <person name="Gui C."/>
            <person name="Meng S."/>
            <person name="Li G."/>
            <person name="Viehrig K."/>
            <person name="Ye F."/>
            <person name="Su P."/>
            <person name="Kiefer A.F."/>
            <person name="Nichols A."/>
            <person name="Cepeda A.J."/>
            <person name="Yan W."/>
            <person name="Fan B."/>
            <person name="Jiang Y."/>
            <person name="Adhikari A."/>
            <person name="Zheng C.-J."/>
            <person name="Schuster L."/>
            <person name="Cowan T.M."/>
            <person name="Smanski M.J."/>
            <person name="Chevrette M.G."/>
            <person name="De Carvalho L.P.S."/>
            <person name="Shen B."/>
        </authorList>
    </citation>
    <scope>NUCLEOTIDE SEQUENCE [LARGE SCALE GENOMIC DNA]</scope>
    <source>
        <strain evidence="1 2">NPDC004045</strain>
    </source>
</reference>